<dbReference type="AlphaFoldDB" id="A0A644XBJ7"/>
<accession>A0A644XBJ7</accession>
<sequence>MEDDPFFKLAELFSGKTNGGGTGSGMQLGKVLSAPSAEEPDTPLKVSVSGTIQEAEDLLKNDALAALDFAAGDSVLLLPIDEAQRYIMICKVVSA</sequence>
<reference evidence="1" key="1">
    <citation type="submission" date="2019-08" db="EMBL/GenBank/DDBJ databases">
        <authorList>
            <person name="Kucharzyk K."/>
            <person name="Murdoch R.W."/>
            <person name="Higgins S."/>
            <person name="Loffler F."/>
        </authorList>
    </citation>
    <scope>NUCLEOTIDE SEQUENCE</scope>
</reference>
<protein>
    <recommendedName>
        <fullName evidence="2">DUF2577 domain-containing protein</fullName>
    </recommendedName>
</protein>
<dbReference type="EMBL" id="VSSQ01001845">
    <property type="protein sequence ID" value="MPM11553.1"/>
    <property type="molecule type" value="Genomic_DNA"/>
</dbReference>
<gene>
    <name evidence="1" type="ORF">SDC9_57899</name>
</gene>
<evidence type="ECO:0008006" key="2">
    <source>
        <dbReference type="Google" id="ProtNLM"/>
    </source>
</evidence>
<proteinExistence type="predicted"/>
<comment type="caution">
    <text evidence="1">The sequence shown here is derived from an EMBL/GenBank/DDBJ whole genome shotgun (WGS) entry which is preliminary data.</text>
</comment>
<evidence type="ECO:0000313" key="1">
    <source>
        <dbReference type="EMBL" id="MPM11553.1"/>
    </source>
</evidence>
<name>A0A644XBJ7_9ZZZZ</name>
<organism evidence="1">
    <name type="scientific">bioreactor metagenome</name>
    <dbReference type="NCBI Taxonomy" id="1076179"/>
    <lineage>
        <taxon>unclassified sequences</taxon>
        <taxon>metagenomes</taxon>
        <taxon>ecological metagenomes</taxon>
    </lineage>
</organism>